<sequence>MESKEDHIKRNRPPYYILEVDDNKKKYYDSINFPTNNDFVTNYSLCLLKYYFIFLDFKDAVKEGNGETIAILHKQLVPHFKALPGFNNYAIEMLISVVQNSVFLSDAEAHQCIWASTVNWRGGARNNIEIDLLQENRNKSLKKSIKAMGANKTDNAIDRSSHASGGEDKIAENFDVQIQRETQSSSHSHRTTAADEGIVMADLRVIKPFTSVPNTVHESFPDIHPNPLISVD</sequence>
<evidence type="ECO:0000313" key="3">
    <source>
        <dbReference type="Proteomes" id="UP001159405"/>
    </source>
</evidence>
<accession>A0ABN8RKU1</accession>
<dbReference type="Pfam" id="PF20231">
    <property type="entry name" value="DUF6589"/>
    <property type="match status" value="1"/>
</dbReference>
<proteinExistence type="predicted"/>
<feature type="domain" description="DUF6589" evidence="1">
    <location>
        <begin position="35"/>
        <end position="187"/>
    </location>
</feature>
<dbReference type="Proteomes" id="UP001159405">
    <property type="component" value="Unassembled WGS sequence"/>
</dbReference>
<organism evidence="2 3">
    <name type="scientific">Porites lobata</name>
    <dbReference type="NCBI Taxonomy" id="104759"/>
    <lineage>
        <taxon>Eukaryota</taxon>
        <taxon>Metazoa</taxon>
        <taxon>Cnidaria</taxon>
        <taxon>Anthozoa</taxon>
        <taxon>Hexacorallia</taxon>
        <taxon>Scleractinia</taxon>
        <taxon>Fungiina</taxon>
        <taxon>Poritidae</taxon>
        <taxon>Porites</taxon>
    </lineage>
</organism>
<dbReference type="EMBL" id="CALNXK010000243">
    <property type="protein sequence ID" value="CAH3178659.1"/>
    <property type="molecule type" value="Genomic_DNA"/>
</dbReference>
<comment type="caution">
    <text evidence="2">The sequence shown here is derived from an EMBL/GenBank/DDBJ whole genome shotgun (WGS) entry which is preliminary data.</text>
</comment>
<protein>
    <recommendedName>
        <fullName evidence="1">DUF6589 domain-containing protein</fullName>
    </recommendedName>
</protein>
<feature type="non-terminal residue" evidence="2">
    <location>
        <position position="232"/>
    </location>
</feature>
<evidence type="ECO:0000313" key="2">
    <source>
        <dbReference type="EMBL" id="CAH3178659.1"/>
    </source>
</evidence>
<keyword evidence="3" id="KW-1185">Reference proteome</keyword>
<gene>
    <name evidence="2" type="ORF">PLOB_00020927</name>
</gene>
<dbReference type="InterPro" id="IPR046496">
    <property type="entry name" value="DUF6589"/>
</dbReference>
<evidence type="ECO:0000259" key="1">
    <source>
        <dbReference type="Pfam" id="PF20231"/>
    </source>
</evidence>
<name>A0ABN8RKU1_9CNID</name>
<reference evidence="2 3" key="1">
    <citation type="submission" date="2022-05" db="EMBL/GenBank/DDBJ databases">
        <authorList>
            <consortium name="Genoscope - CEA"/>
            <person name="William W."/>
        </authorList>
    </citation>
    <scope>NUCLEOTIDE SEQUENCE [LARGE SCALE GENOMIC DNA]</scope>
</reference>